<dbReference type="CDD" id="cd02440">
    <property type="entry name" value="AdoMet_MTases"/>
    <property type="match status" value="1"/>
</dbReference>
<dbReference type="PANTHER" id="PTHR47291">
    <property type="entry name" value="PEPTIDE UPSTREAM PROTEIN"/>
    <property type="match status" value="1"/>
</dbReference>
<dbReference type="AlphaFoldDB" id="A0A7J7NL83"/>
<dbReference type="OrthoDB" id="1076011at2759"/>
<dbReference type="Pfam" id="PF25276">
    <property type="entry name" value="DUF7870"/>
    <property type="match status" value="2"/>
</dbReference>
<feature type="domain" description="DUF7870" evidence="2">
    <location>
        <begin position="367"/>
        <end position="417"/>
    </location>
</feature>
<name>A0A7J7NL83_9MAGN</name>
<feature type="domain" description="DUF7870" evidence="2">
    <location>
        <begin position="251"/>
        <end position="321"/>
    </location>
</feature>
<accession>A0A7J7NL83</accession>
<proteinExistence type="predicted"/>
<dbReference type="InterPro" id="IPR029063">
    <property type="entry name" value="SAM-dependent_MTases_sf"/>
</dbReference>
<sequence length="441" mass="49052">MAFKMFKLQIPIARRLLLRLFLFVVAIGVFMNSDPAGLFGVSSDGCDINDAFNWLVISRLSPSLADRCEENANLTRDVVKELMNENLLNYSAKALCLGEGSGSAILALREIGVYNALMLNRYPFLSLRRRDFVYDLDSEDNAFDFVYSGGALDRVSVPALLVLEIERVLRPGGIGAMLAAVPSSNAGSLIKSATPISLFLKNSDVVLVRGIRSFSLVVFKKKLNGVNPFGHYQLPNECPSVTNNKPFMEQLEPIMKKSENPVPIEGKFSYLPKFMDVSSRKRLVYIDVSPGQISKPNATNWFHASYPKQSRRFDVYVVDHNISVLSSYVKSPGITFVYFPDLAGVKPGPEYDPAEDYDPLLFDEGFDFVAWFKETVKDGDFVVLKTNGEGVELKLLHDLFESGAICLVDELFLRCPVSGDCSDLVMGLRSSGVFAHRWAED</sequence>
<dbReference type="InterPro" id="IPR013216">
    <property type="entry name" value="Methyltransf_11"/>
</dbReference>
<dbReference type="Proteomes" id="UP000541444">
    <property type="component" value="Unassembled WGS sequence"/>
</dbReference>
<dbReference type="GO" id="GO:0008757">
    <property type="term" value="F:S-adenosylmethionine-dependent methyltransferase activity"/>
    <property type="evidence" value="ECO:0007669"/>
    <property type="project" value="InterPro"/>
</dbReference>
<feature type="domain" description="Methyltransferase type 11" evidence="1">
    <location>
        <begin position="134"/>
        <end position="174"/>
    </location>
</feature>
<evidence type="ECO:0000313" key="4">
    <source>
        <dbReference type="Proteomes" id="UP000541444"/>
    </source>
</evidence>
<dbReference type="SUPFAM" id="SSF53335">
    <property type="entry name" value="S-adenosyl-L-methionine-dependent methyltransferases"/>
    <property type="match status" value="1"/>
</dbReference>
<evidence type="ECO:0000259" key="2">
    <source>
        <dbReference type="Pfam" id="PF25276"/>
    </source>
</evidence>
<comment type="caution">
    <text evidence="3">The sequence shown here is derived from an EMBL/GenBank/DDBJ whole genome shotgun (WGS) entry which is preliminary data.</text>
</comment>
<evidence type="ECO:0000259" key="1">
    <source>
        <dbReference type="Pfam" id="PF08241"/>
    </source>
</evidence>
<dbReference type="Gene3D" id="3.40.50.150">
    <property type="entry name" value="Vaccinia Virus protein VP39"/>
    <property type="match status" value="1"/>
</dbReference>
<dbReference type="EMBL" id="JACGCM010000715">
    <property type="protein sequence ID" value="KAF6167886.1"/>
    <property type="molecule type" value="Genomic_DNA"/>
</dbReference>
<evidence type="ECO:0008006" key="5">
    <source>
        <dbReference type="Google" id="ProtNLM"/>
    </source>
</evidence>
<dbReference type="Pfam" id="PF08241">
    <property type="entry name" value="Methyltransf_11"/>
    <property type="match status" value="1"/>
</dbReference>
<keyword evidence="4" id="KW-1185">Reference proteome</keyword>
<dbReference type="InterPro" id="IPR057192">
    <property type="entry name" value="DUF7870"/>
</dbReference>
<gene>
    <name evidence="3" type="ORF">GIB67_027664</name>
</gene>
<evidence type="ECO:0000313" key="3">
    <source>
        <dbReference type="EMBL" id="KAF6167886.1"/>
    </source>
</evidence>
<organism evidence="3 4">
    <name type="scientific">Kingdonia uniflora</name>
    <dbReference type="NCBI Taxonomy" id="39325"/>
    <lineage>
        <taxon>Eukaryota</taxon>
        <taxon>Viridiplantae</taxon>
        <taxon>Streptophyta</taxon>
        <taxon>Embryophyta</taxon>
        <taxon>Tracheophyta</taxon>
        <taxon>Spermatophyta</taxon>
        <taxon>Magnoliopsida</taxon>
        <taxon>Ranunculales</taxon>
        <taxon>Circaeasteraceae</taxon>
        <taxon>Kingdonia</taxon>
    </lineage>
</organism>
<protein>
    <recommendedName>
        <fullName evidence="5">Methyltransferase type 11 domain-containing protein</fullName>
    </recommendedName>
</protein>
<dbReference type="PANTHER" id="PTHR47291:SF1">
    <property type="entry name" value="PEPTIDE UPSTREAM PROTEIN"/>
    <property type="match status" value="1"/>
</dbReference>
<reference evidence="3 4" key="1">
    <citation type="journal article" date="2020" name="IScience">
        <title>Genome Sequencing of the Endangered Kingdonia uniflora (Circaeasteraceae, Ranunculales) Reveals Potential Mechanisms of Evolutionary Specialization.</title>
        <authorList>
            <person name="Sun Y."/>
            <person name="Deng T."/>
            <person name="Zhang A."/>
            <person name="Moore M.J."/>
            <person name="Landis J.B."/>
            <person name="Lin N."/>
            <person name="Zhang H."/>
            <person name="Zhang X."/>
            <person name="Huang J."/>
            <person name="Zhang X."/>
            <person name="Sun H."/>
            <person name="Wang H."/>
        </authorList>
    </citation>
    <scope>NUCLEOTIDE SEQUENCE [LARGE SCALE GENOMIC DNA]</scope>
    <source>
        <strain evidence="3">TB1705</strain>
        <tissue evidence="3">Leaf</tissue>
    </source>
</reference>